<comment type="caution">
    <text evidence="3">The sequence shown here is derived from an EMBL/GenBank/DDBJ whole genome shotgun (WGS) entry which is preliminary data.</text>
</comment>
<dbReference type="PANTHER" id="PTHR10884:SF14">
    <property type="entry name" value="NADH DEHYDROGENASE [UBIQUINONE] IRON-SULFUR PROTEIN 3, MITOCHONDRIAL"/>
    <property type="match status" value="1"/>
</dbReference>
<sequence length="143" mass="16412">MNSQEVAELIKAEVDEVRIISERCLFASSDQRRFLNILKLLKANGVTHLSTITALDNGKAIELIYHFDCKPALLNLKIFLPLEDPKIPTITDLFPGAILYERDIMEMIGVKVEGHPDPRRLFLPEDWPQGKYPLRKQREEKTA</sequence>
<dbReference type="STRING" id="1776334.APZ16_06725"/>
<organism evidence="3 4">
    <name type="scientific">Hadarchaeum yellowstonense</name>
    <dbReference type="NCBI Taxonomy" id="1776334"/>
    <lineage>
        <taxon>Archaea</taxon>
        <taxon>Methanobacteriati</taxon>
        <taxon>Candidatus Hadarchaeota</taxon>
        <taxon>Candidatus Hadarchaeia</taxon>
        <taxon>Candidatus Hadarchaeales</taxon>
        <taxon>Candidatus Hadarchaeaceae</taxon>
        <taxon>Candidatus Hadarchaeum</taxon>
    </lineage>
</organism>
<dbReference type="Gene3D" id="3.30.460.80">
    <property type="entry name" value="NADH:ubiquinone oxidoreductase, 30kDa subunit"/>
    <property type="match status" value="1"/>
</dbReference>
<dbReference type="InterPro" id="IPR001268">
    <property type="entry name" value="NADH_UbQ_OxRdtase_30kDa_su"/>
</dbReference>
<dbReference type="InterPro" id="IPR037232">
    <property type="entry name" value="NADH_quin_OxRdtase_su_C/D-like"/>
</dbReference>
<dbReference type="SUPFAM" id="SSF143243">
    <property type="entry name" value="Nqo5-like"/>
    <property type="match status" value="1"/>
</dbReference>
<protein>
    <recommendedName>
        <fullName evidence="2">NADH:ubiquinone oxidoreductase 30kDa subunit domain-containing protein</fullName>
    </recommendedName>
</protein>
<evidence type="ECO:0000256" key="1">
    <source>
        <dbReference type="ARBA" id="ARBA00007569"/>
    </source>
</evidence>
<reference evidence="3 4" key="1">
    <citation type="journal article" date="2016" name="Nat. Microbiol.">
        <title>Genomic inference of the metabolism of cosmopolitan subsurface Archaea, Hadesarchaea.</title>
        <authorList>
            <person name="Baker B.J."/>
            <person name="Saw J.H."/>
            <person name="Lind A.E."/>
            <person name="Lazar C.S."/>
            <person name="Hinrichs K.-U."/>
            <person name="Teske A.P."/>
            <person name="Ettema T.J."/>
        </authorList>
    </citation>
    <scope>NUCLEOTIDE SEQUENCE [LARGE SCALE GENOMIC DNA]</scope>
</reference>
<accession>A0A147JS63</accession>
<name>A0A147JS63_HADYE</name>
<dbReference type="GO" id="GO:0008137">
    <property type="term" value="F:NADH dehydrogenase (ubiquinone) activity"/>
    <property type="evidence" value="ECO:0007669"/>
    <property type="project" value="InterPro"/>
</dbReference>
<comment type="similarity">
    <text evidence="1">Belongs to the complex I 30 kDa subunit family.</text>
</comment>
<evidence type="ECO:0000313" key="3">
    <source>
        <dbReference type="EMBL" id="KUO39340.1"/>
    </source>
</evidence>
<dbReference type="EMBL" id="LQMQ01000066">
    <property type="protein sequence ID" value="KUO39340.1"/>
    <property type="molecule type" value="Genomic_DNA"/>
</dbReference>
<gene>
    <name evidence="3" type="ORF">APZ16_06725</name>
</gene>
<dbReference type="AlphaFoldDB" id="A0A147JS63"/>
<dbReference type="Proteomes" id="UP000074294">
    <property type="component" value="Unassembled WGS sequence"/>
</dbReference>
<dbReference type="Pfam" id="PF00329">
    <property type="entry name" value="Complex1_30kDa"/>
    <property type="match status" value="1"/>
</dbReference>
<dbReference type="PANTHER" id="PTHR10884">
    <property type="entry name" value="NADH DEHYDROGENASE UBIQUINONE IRON-SULFUR PROTEIN 3"/>
    <property type="match status" value="1"/>
</dbReference>
<proteinExistence type="inferred from homology"/>
<feature type="domain" description="NADH:ubiquinone oxidoreductase 30kDa subunit" evidence="2">
    <location>
        <begin position="31"/>
        <end position="137"/>
    </location>
</feature>
<evidence type="ECO:0000259" key="2">
    <source>
        <dbReference type="Pfam" id="PF00329"/>
    </source>
</evidence>
<evidence type="ECO:0000313" key="4">
    <source>
        <dbReference type="Proteomes" id="UP000074294"/>
    </source>
</evidence>